<feature type="compositionally biased region" description="Low complexity" evidence="1">
    <location>
        <begin position="296"/>
        <end position="310"/>
    </location>
</feature>
<name>A0ABD2L7B3_9BILA</name>
<comment type="caution">
    <text evidence="2">The sequence shown here is derived from an EMBL/GenBank/DDBJ whole genome shotgun (WGS) entry which is preliminary data.</text>
</comment>
<organism evidence="2 3">
    <name type="scientific">Heterodera trifolii</name>
    <dbReference type="NCBI Taxonomy" id="157864"/>
    <lineage>
        <taxon>Eukaryota</taxon>
        <taxon>Metazoa</taxon>
        <taxon>Ecdysozoa</taxon>
        <taxon>Nematoda</taxon>
        <taxon>Chromadorea</taxon>
        <taxon>Rhabditida</taxon>
        <taxon>Tylenchina</taxon>
        <taxon>Tylenchomorpha</taxon>
        <taxon>Tylenchoidea</taxon>
        <taxon>Heteroderidae</taxon>
        <taxon>Heteroderinae</taxon>
        <taxon>Heterodera</taxon>
    </lineage>
</organism>
<dbReference type="EMBL" id="JBICBT010000535">
    <property type="protein sequence ID" value="KAL3110605.1"/>
    <property type="molecule type" value="Genomic_DNA"/>
</dbReference>
<accession>A0ABD2L7B3</accession>
<gene>
    <name evidence="2" type="ORF">niasHT_019656</name>
</gene>
<proteinExistence type="predicted"/>
<evidence type="ECO:0000313" key="3">
    <source>
        <dbReference type="Proteomes" id="UP001620626"/>
    </source>
</evidence>
<protein>
    <submittedName>
        <fullName evidence="2">Uncharacterized protein</fullName>
    </submittedName>
</protein>
<dbReference type="AlphaFoldDB" id="A0ABD2L7B3"/>
<feature type="region of interest" description="Disordered" evidence="1">
    <location>
        <begin position="274"/>
        <end position="321"/>
    </location>
</feature>
<reference evidence="2 3" key="1">
    <citation type="submission" date="2024-10" db="EMBL/GenBank/DDBJ databases">
        <authorList>
            <person name="Kim D."/>
        </authorList>
    </citation>
    <scope>NUCLEOTIDE SEQUENCE [LARGE SCALE GENOMIC DNA]</scope>
    <source>
        <strain evidence="2">BH-2024</strain>
    </source>
</reference>
<feature type="compositionally biased region" description="Basic and acidic residues" evidence="1">
    <location>
        <begin position="311"/>
        <end position="321"/>
    </location>
</feature>
<keyword evidence="3" id="KW-1185">Reference proteome</keyword>
<sequence>MDFGNKKDYDNEVDALLRRGQTLIQQMQEKLRKDDLETKEWSGSFELLKSLVKNEGELAKLDEENANLTEETAKKYCGAKKSGEKLDNSKKAKEFFTKITQKMEEMKTEESTVKVSIEGVYGTRAEILAKAKLFPKCVKLRTYLKVIRTIRMISKKMEVGPVKEAIEKVTNRNTVAERGDTVTIMPSELVALTGQLWAHFLEKMDKNKILGDFQNGLRHQPALIAQTFAIVWVALRAIEMRSCPLADVLTVVNSSIDMLENNHQNIMMMNKGSKSIVGGELDNNSSRMPTEHSMTKSDSPPTSDSTPKSESTPKSDSTPKS</sequence>
<evidence type="ECO:0000256" key="1">
    <source>
        <dbReference type="SAM" id="MobiDB-lite"/>
    </source>
</evidence>
<dbReference type="Proteomes" id="UP001620626">
    <property type="component" value="Unassembled WGS sequence"/>
</dbReference>
<evidence type="ECO:0000313" key="2">
    <source>
        <dbReference type="EMBL" id="KAL3110605.1"/>
    </source>
</evidence>